<gene>
    <name evidence="1" type="ORF">LEP1GSC104_4273</name>
</gene>
<reference evidence="1 2" key="1">
    <citation type="submission" date="2012-09" db="EMBL/GenBank/DDBJ databases">
        <authorList>
            <person name="Harkins D.M."/>
            <person name="Durkin A.S."/>
            <person name="Brinkac L.M."/>
            <person name="Selengut J.D."/>
            <person name="Sanka R."/>
            <person name="DePew J."/>
            <person name="Purushe J."/>
            <person name="Chanthongthip A."/>
            <person name="Lattana O."/>
            <person name="Phetsouvanh R."/>
            <person name="Newton P.N."/>
            <person name="Vinetz J.M."/>
            <person name="Sutton G.G."/>
            <person name="Nelson W.C."/>
            <person name="Fouts D.E."/>
        </authorList>
    </citation>
    <scope>NUCLEOTIDE SEQUENCE [LARGE SCALE GENOMIC DNA]</scope>
    <source>
        <strain evidence="1 2">UI 12621</strain>
    </source>
</reference>
<protein>
    <submittedName>
        <fullName evidence="1">Uncharacterized protein</fullName>
    </submittedName>
</protein>
<proteinExistence type="predicted"/>
<dbReference type="AlphaFoldDB" id="A0A0F6H5P1"/>
<evidence type="ECO:0000313" key="2">
    <source>
        <dbReference type="Proteomes" id="UP000006324"/>
    </source>
</evidence>
<dbReference type="EMBL" id="AHNQ02000046">
    <property type="protein sequence ID" value="EKO23537.1"/>
    <property type="molecule type" value="Genomic_DNA"/>
</dbReference>
<comment type="caution">
    <text evidence="1">The sequence shown here is derived from an EMBL/GenBank/DDBJ whole genome shotgun (WGS) entry which is preliminary data.</text>
</comment>
<accession>A0A0F6H5P1</accession>
<name>A0A0F6H5P1_LEPIR</name>
<sequence length="39" mass="4533">MNFTSIVFALKLTLIDILSQNLRVINLIGMSKTFKNFRM</sequence>
<evidence type="ECO:0000313" key="1">
    <source>
        <dbReference type="EMBL" id="EKO23537.1"/>
    </source>
</evidence>
<organism evidence="1 2">
    <name type="scientific">Leptospira interrogans str. UI 12621</name>
    <dbReference type="NCBI Taxonomy" id="1049937"/>
    <lineage>
        <taxon>Bacteria</taxon>
        <taxon>Pseudomonadati</taxon>
        <taxon>Spirochaetota</taxon>
        <taxon>Spirochaetia</taxon>
        <taxon>Leptospirales</taxon>
        <taxon>Leptospiraceae</taxon>
        <taxon>Leptospira</taxon>
    </lineage>
</organism>
<dbReference type="Proteomes" id="UP000006324">
    <property type="component" value="Unassembled WGS sequence"/>
</dbReference>